<proteinExistence type="predicted"/>
<evidence type="ECO:0000313" key="2">
    <source>
        <dbReference type="EMBL" id="KAH0854697.1"/>
    </source>
</evidence>
<reference evidence="2 3" key="1">
    <citation type="submission" date="2021-05" db="EMBL/GenBank/DDBJ databases">
        <title>Genome Assembly of Synthetic Allotetraploid Brassica napus Reveals Homoeologous Exchanges between Subgenomes.</title>
        <authorList>
            <person name="Davis J.T."/>
        </authorList>
    </citation>
    <scope>NUCLEOTIDE SEQUENCE [LARGE SCALE GENOMIC DNA]</scope>
    <source>
        <strain evidence="3">cv. Da-Ae</strain>
        <tissue evidence="2">Seedling</tissue>
    </source>
</reference>
<sequence>MMGIIGGQVSEVAKRGTNLIIEMEMVSGKVFQGCPNAGNPFHECTAICLEILNSGNVHKKEKKLFTPPSRDTPTGPSPARGSSIPLPAILPRRRLNQTLHLPLITPMYFSPSRPSPPSVTPSRPVPTQNEPNNIWTRSLCRLPLAGYSGGYYFSRRDDQRGGEDSMYSPSRLELSLGRPEHPLRTPLGPPHTPQHTALSLGRGLTKRTLFT</sequence>
<dbReference type="Proteomes" id="UP000824890">
    <property type="component" value="Unassembled WGS sequence"/>
</dbReference>
<dbReference type="EMBL" id="JAGKQM010000317">
    <property type="protein sequence ID" value="KAH0854697.1"/>
    <property type="molecule type" value="Genomic_DNA"/>
</dbReference>
<protein>
    <recommendedName>
        <fullName evidence="4">Peptidylprolyl isomerase</fullName>
    </recommendedName>
</protein>
<keyword evidence="3" id="KW-1185">Reference proteome</keyword>
<feature type="region of interest" description="Disordered" evidence="1">
    <location>
        <begin position="176"/>
        <end position="211"/>
    </location>
</feature>
<name>A0ABQ7XHH8_BRANA</name>
<evidence type="ECO:0008006" key="4">
    <source>
        <dbReference type="Google" id="ProtNLM"/>
    </source>
</evidence>
<evidence type="ECO:0000256" key="1">
    <source>
        <dbReference type="SAM" id="MobiDB-lite"/>
    </source>
</evidence>
<feature type="region of interest" description="Disordered" evidence="1">
    <location>
        <begin position="110"/>
        <end position="131"/>
    </location>
</feature>
<evidence type="ECO:0000313" key="3">
    <source>
        <dbReference type="Proteomes" id="UP000824890"/>
    </source>
</evidence>
<accession>A0ABQ7XHH8</accession>
<gene>
    <name evidence="2" type="ORF">HID58_057765</name>
</gene>
<comment type="caution">
    <text evidence="2">The sequence shown here is derived from an EMBL/GenBank/DDBJ whole genome shotgun (WGS) entry which is preliminary data.</text>
</comment>
<organism evidence="2 3">
    <name type="scientific">Brassica napus</name>
    <name type="common">Rape</name>
    <dbReference type="NCBI Taxonomy" id="3708"/>
    <lineage>
        <taxon>Eukaryota</taxon>
        <taxon>Viridiplantae</taxon>
        <taxon>Streptophyta</taxon>
        <taxon>Embryophyta</taxon>
        <taxon>Tracheophyta</taxon>
        <taxon>Spermatophyta</taxon>
        <taxon>Magnoliopsida</taxon>
        <taxon>eudicotyledons</taxon>
        <taxon>Gunneridae</taxon>
        <taxon>Pentapetalae</taxon>
        <taxon>rosids</taxon>
        <taxon>malvids</taxon>
        <taxon>Brassicales</taxon>
        <taxon>Brassicaceae</taxon>
        <taxon>Brassiceae</taxon>
        <taxon>Brassica</taxon>
    </lineage>
</organism>
<feature type="region of interest" description="Disordered" evidence="1">
    <location>
        <begin position="60"/>
        <end position="85"/>
    </location>
</feature>